<proteinExistence type="predicted"/>
<dbReference type="Proteomes" id="UP000315816">
    <property type="component" value="Unassembled WGS sequence"/>
</dbReference>
<dbReference type="AlphaFoldDB" id="A0A545SUT7"/>
<evidence type="ECO:0000313" key="2">
    <source>
        <dbReference type="Proteomes" id="UP000315816"/>
    </source>
</evidence>
<evidence type="ECO:0000313" key="1">
    <source>
        <dbReference type="EMBL" id="TQV68723.1"/>
    </source>
</evidence>
<dbReference type="OrthoDB" id="9814124at2"/>
<gene>
    <name evidence="1" type="ORF">FIL88_03835</name>
</gene>
<name>A0A545SUT7_9RHOB</name>
<reference evidence="1 2" key="1">
    <citation type="submission" date="2019-06" db="EMBL/GenBank/DDBJ databases">
        <title>A novel species of marine bacteria.</title>
        <authorList>
            <person name="Wang Y."/>
        </authorList>
    </citation>
    <scope>NUCLEOTIDE SEQUENCE [LARGE SCALE GENOMIC DNA]</scope>
    <source>
        <strain evidence="1 2">MA1-10</strain>
    </source>
</reference>
<sequence>MRIQGPIHNPYSFDDEDAGEAEAHWEDGVPKYINLNLGITNITAENQDNNGERLILCCQGIYKDDLVGFDLDIKRWHPWGLRDRKNYPRAYFDDLPHGVHFNPEGWVEHGVKIVACGKETARLVRYMADHFGTRPEPIIGTGQPNPVSLSSIAFSPEKHDVLSQFSAIKLAYDDFNESDGPDKAYWQAFLKIDPKIGAIRLEEKDINYRQAQINVFCDALGIAEKVK</sequence>
<comment type="caution">
    <text evidence="1">The sequence shown here is derived from an EMBL/GenBank/DDBJ whole genome shotgun (WGS) entry which is preliminary data.</text>
</comment>
<dbReference type="RefSeq" id="WP_142852476.1">
    <property type="nucleotide sequence ID" value="NZ_FXWW01000001.1"/>
</dbReference>
<keyword evidence="2" id="KW-1185">Reference proteome</keyword>
<organism evidence="1 2">
    <name type="scientific">Aliiroseovarius halocynthiae</name>
    <dbReference type="NCBI Taxonomy" id="985055"/>
    <lineage>
        <taxon>Bacteria</taxon>
        <taxon>Pseudomonadati</taxon>
        <taxon>Pseudomonadota</taxon>
        <taxon>Alphaproteobacteria</taxon>
        <taxon>Rhodobacterales</taxon>
        <taxon>Paracoccaceae</taxon>
        <taxon>Aliiroseovarius</taxon>
    </lineage>
</organism>
<dbReference type="EMBL" id="VICH01000004">
    <property type="protein sequence ID" value="TQV68723.1"/>
    <property type="molecule type" value="Genomic_DNA"/>
</dbReference>
<accession>A0A545SUT7</accession>
<protein>
    <submittedName>
        <fullName evidence="1">Uncharacterized protein</fullName>
    </submittedName>
</protein>